<dbReference type="SUPFAM" id="SSF51905">
    <property type="entry name" value="FAD/NAD(P)-binding domain"/>
    <property type="match status" value="1"/>
</dbReference>
<evidence type="ECO:0000313" key="7">
    <source>
        <dbReference type="Proteomes" id="UP000283269"/>
    </source>
</evidence>
<reference evidence="6 7" key="1">
    <citation type="journal article" date="2018" name="Evol. Lett.">
        <title>Horizontal gene cluster transfer increased hallucinogenic mushroom diversity.</title>
        <authorList>
            <person name="Reynolds H.T."/>
            <person name="Vijayakumar V."/>
            <person name="Gluck-Thaler E."/>
            <person name="Korotkin H.B."/>
            <person name="Matheny P.B."/>
            <person name="Slot J.C."/>
        </authorList>
    </citation>
    <scope>NUCLEOTIDE SEQUENCE [LARGE SCALE GENOMIC DNA]</scope>
    <source>
        <strain evidence="6 7">2631</strain>
    </source>
</reference>
<keyword evidence="4" id="KW-0521">NADP</keyword>
<dbReference type="EMBL" id="NHYD01003349">
    <property type="protein sequence ID" value="PPQ80056.1"/>
    <property type="molecule type" value="Genomic_DNA"/>
</dbReference>
<evidence type="ECO:0000256" key="5">
    <source>
        <dbReference type="ARBA" id="ARBA00023002"/>
    </source>
</evidence>
<keyword evidence="2" id="KW-0285">Flavoprotein</keyword>
<dbReference type="PRINTS" id="PR00370">
    <property type="entry name" value="FMOXYGENASE"/>
</dbReference>
<evidence type="ECO:0000256" key="2">
    <source>
        <dbReference type="ARBA" id="ARBA00022630"/>
    </source>
</evidence>
<dbReference type="GO" id="GO:0050660">
    <property type="term" value="F:flavin adenine dinucleotide binding"/>
    <property type="evidence" value="ECO:0007669"/>
    <property type="project" value="InterPro"/>
</dbReference>
<accession>A0A409WNH9</accession>
<keyword evidence="5" id="KW-0560">Oxidoreductase</keyword>
<dbReference type="GO" id="GO:0050661">
    <property type="term" value="F:NADP binding"/>
    <property type="evidence" value="ECO:0007669"/>
    <property type="project" value="InterPro"/>
</dbReference>
<evidence type="ECO:0000256" key="1">
    <source>
        <dbReference type="ARBA" id="ARBA00009183"/>
    </source>
</evidence>
<comment type="similarity">
    <text evidence="1">Belongs to the FMO family.</text>
</comment>
<dbReference type="Gene3D" id="3.50.50.60">
    <property type="entry name" value="FAD/NAD(P)-binding domain"/>
    <property type="match status" value="2"/>
</dbReference>
<dbReference type="STRING" id="93625.A0A409WNH9"/>
<dbReference type="AlphaFoldDB" id="A0A409WNH9"/>
<proteinExistence type="inferred from homology"/>
<dbReference type="Pfam" id="PF00743">
    <property type="entry name" value="FMO-like"/>
    <property type="match status" value="1"/>
</dbReference>
<dbReference type="InterPro" id="IPR020946">
    <property type="entry name" value="Flavin_mOase-like"/>
</dbReference>
<evidence type="ECO:0000256" key="3">
    <source>
        <dbReference type="ARBA" id="ARBA00022827"/>
    </source>
</evidence>
<dbReference type="Proteomes" id="UP000283269">
    <property type="component" value="Unassembled WGS sequence"/>
</dbReference>
<comment type="caution">
    <text evidence="6">The sequence shown here is derived from an EMBL/GenBank/DDBJ whole genome shotgun (WGS) entry which is preliminary data.</text>
</comment>
<dbReference type="OrthoDB" id="66881at2759"/>
<dbReference type="InterPro" id="IPR000960">
    <property type="entry name" value="Flavin_mOase"/>
</dbReference>
<dbReference type="PANTHER" id="PTHR23023">
    <property type="entry name" value="DIMETHYLANILINE MONOOXYGENASE"/>
    <property type="match status" value="1"/>
</dbReference>
<dbReference type="InterPro" id="IPR036188">
    <property type="entry name" value="FAD/NAD-bd_sf"/>
</dbReference>
<name>A0A409WNH9_PSICY</name>
<gene>
    <name evidence="6" type="ORF">CVT25_001485</name>
</gene>
<keyword evidence="7" id="KW-1185">Reference proteome</keyword>
<evidence type="ECO:0008006" key="8">
    <source>
        <dbReference type="Google" id="ProtNLM"/>
    </source>
</evidence>
<protein>
    <recommendedName>
        <fullName evidence="8">FAD/NAD(P)-binding domain-containing protein</fullName>
    </recommendedName>
</protein>
<dbReference type="GO" id="GO:0004499">
    <property type="term" value="F:N,N-dimethylaniline monooxygenase activity"/>
    <property type="evidence" value="ECO:0007669"/>
    <property type="project" value="InterPro"/>
</dbReference>
<organism evidence="6 7">
    <name type="scientific">Psilocybe cyanescens</name>
    <dbReference type="NCBI Taxonomy" id="93625"/>
    <lineage>
        <taxon>Eukaryota</taxon>
        <taxon>Fungi</taxon>
        <taxon>Dikarya</taxon>
        <taxon>Basidiomycota</taxon>
        <taxon>Agaricomycotina</taxon>
        <taxon>Agaricomycetes</taxon>
        <taxon>Agaricomycetidae</taxon>
        <taxon>Agaricales</taxon>
        <taxon>Agaricineae</taxon>
        <taxon>Strophariaceae</taxon>
        <taxon>Psilocybe</taxon>
    </lineage>
</organism>
<evidence type="ECO:0000313" key="6">
    <source>
        <dbReference type="EMBL" id="PPQ80056.1"/>
    </source>
</evidence>
<dbReference type="InParanoid" id="A0A409WNH9"/>
<keyword evidence="3" id="KW-0274">FAD</keyword>
<evidence type="ECO:0000256" key="4">
    <source>
        <dbReference type="ARBA" id="ARBA00022857"/>
    </source>
</evidence>
<sequence>MSTALNHTSAIPVSQHILVIGGGPSGLVTLRNLRERGKFDHVELYERRGDVGGVWFYDEKCDATSSKNKPHWPTPAYEGMIGNVLPEFLSFSGHPFPEPPSTPHQPFPTLTETHHYLQKFAEPFLKSGVIKLNREVVRVEELSGKGGWRVITRDWNAGGREEDELWDAVVVAVGWHDNPVWPETEGLDELRNRGLAKHAKSWQGPDEYVDKVFNTSYVLYPVLKNVQKALVVGNANSSNDIAAQLAPISNGPVYQSIRRPAFPGFVSLPDERITMVPSVSNYTLKISPDGAKFDALLSDGTLLVDLDTVQVGSGYKILPSFIHVFNEAEKMLLQLVTNDTKPHRVPSLHRLILYAFNPSLAFVGAPMSYTPFTIADVVSTWLALAWSGETPYPNTVDGRLAYEKERMAAIDKWRNEIQNPSSLMVYNVLGQGEQEYAKALKEDIVKARPELDAVLPEWSDRRTALREAMHRTKFEALKFAREHGVSEVQG</sequence>
<dbReference type="InterPro" id="IPR050346">
    <property type="entry name" value="FMO-like"/>
</dbReference>